<dbReference type="GO" id="GO:0005886">
    <property type="term" value="C:plasma membrane"/>
    <property type="evidence" value="ECO:0007669"/>
    <property type="project" value="UniProtKB-SubCell"/>
</dbReference>
<dbReference type="AlphaFoldDB" id="A0A0D6PJK0"/>
<evidence type="ECO:0008006" key="10">
    <source>
        <dbReference type="Google" id="ProtNLM"/>
    </source>
</evidence>
<evidence type="ECO:0000256" key="1">
    <source>
        <dbReference type="ARBA" id="ARBA00004651"/>
    </source>
</evidence>
<feature type="transmembrane region" description="Helical" evidence="7">
    <location>
        <begin position="12"/>
        <end position="30"/>
    </location>
</feature>
<comment type="subcellular location">
    <subcellularLocation>
        <location evidence="1">Cell membrane</location>
        <topology evidence="1">Multi-pass membrane protein</topology>
    </subcellularLocation>
</comment>
<evidence type="ECO:0000256" key="7">
    <source>
        <dbReference type="SAM" id="Phobius"/>
    </source>
</evidence>
<reference evidence="8 9" key="1">
    <citation type="submission" date="2012-11" db="EMBL/GenBank/DDBJ databases">
        <title>Whole genome sequence of Acidocella aminolytica 101 = DSM 11237.</title>
        <authorList>
            <person name="Azuma Y."/>
            <person name="Higashiura N."/>
            <person name="Hirakawa H."/>
            <person name="Matsushita K."/>
        </authorList>
    </citation>
    <scope>NUCLEOTIDE SEQUENCE [LARGE SCALE GENOMIC DNA]</scope>
    <source>
        <strain evidence="9">101 / DSM 11237</strain>
    </source>
</reference>
<proteinExistence type="inferred from homology"/>
<keyword evidence="4 7" id="KW-0812">Transmembrane</keyword>
<evidence type="ECO:0000256" key="5">
    <source>
        <dbReference type="ARBA" id="ARBA00022989"/>
    </source>
</evidence>
<dbReference type="Proteomes" id="UP000032668">
    <property type="component" value="Unassembled WGS sequence"/>
</dbReference>
<comment type="caution">
    <text evidence="8">The sequence shown here is derived from an EMBL/GenBank/DDBJ whole genome shotgun (WGS) entry which is preliminary data.</text>
</comment>
<name>A0A0D6PJK0_9PROT</name>
<feature type="transmembrane region" description="Helical" evidence="7">
    <location>
        <begin position="78"/>
        <end position="97"/>
    </location>
</feature>
<organism evidence="8 9">
    <name type="scientific">Acidocella aminolytica 101 = DSM 11237</name>
    <dbReference type="NCBI Taxonomy" id="1120923"/>
    <lineage>
        <taxon>Bacteria</taxon>
        <taxon>Pseudomonadati</taxon>
        <taxon>Pseudomonadota</taxon>
        <taxon>Alphaproteobacteria</taxon>
        <taxon>Acetobacterales</taxon>
        <taxon>Acidocellaceae</taxon>
        <taxon>Acidocella</taxon>
    </lineage>
</organism>
<dbReference type="Pfam" id="PF07681">
    <property type="entry name" value="DoxX"/>
    <property type="match status" value="1"/>
</dbReference>
<dbReference type="PANTHER" id="PTHR33452">
    <property type="entry name" value="OXIDOREDUCTASE CATD-RELATED"/>
    <property type="match status" value="1"/>
</dbReference>
<feature type="transmembrane region" description="Helical" evidence="7">
    <location>
        <begin position="117"/>
        <end position="134"/>
    </location>
</feature>
<keyword evidence="9" id="KW-1185">Reference proteome</keyword>
<dbReference type="InterPro" id="IPR051907">
    <property type="entry name" value="DoxX-like_oxidoreductase"/>
</dbReference>
<evidence type="ECO:0000256" key="2">
    <source>
        <dbReference type="ARBA" id="ARBA00006679"/>
    </source>
</evidence>
<evidence type="ECO:0000256" key="3">
    <source>
        <dbReference type="ARBA" id="ARBA00022475"/>
    </source>
</evidence>
<dbReference type="EMBL" id="BANC01000064">
    <property type="protein sequence ID" value="GAN80969.1"/>
    <property type="molecule type" value="Genomic_DNA"/>
</dbReference>
<keyword evidence="3" id="KW-1003">Cell membrane</keyword>
<dbReference type="STRING" id="1120923.SAMN02746095_02805"/>
<evidence type="ECO:0000256" key="6">
    <source>
        <dbReference type="ARBA" id="ARBA00023136"/>
    </source>
</evidence>
<dbReference type="RefSeq" id="WP_048879353.1">
    <property type="nucleotide sequence ID" value="NZ_BANC01000064.1"/>
</dbReference>
<evidence type="ECO:0000313" key="9">
    <source>
        <dbReference type="Proteomes" id="UP000032668"/>
    </source>
</evidence>
<sequence>MTTFGADRLKNEAVLVARVLLVALFLIFGWGKLMNYAGTVSYMAQTGVPLPSLAALIAITMECLVSSAIVIGFFTRPLALLMGGYTLATGFLAHHYWTMTGMAHFENEINFYKNVSIAGGFLLLYIIGAGKYSLDAAIGLEAK</sequence>
<keyword evidence="6 7" id="KW-0472">Membrane</keyword>
<gene>
    <name evidence="8" type="ORF">Aam_066_033</name>
</gene>
<comment type="similarity">
    <text evidence="2">Belongs to the DoxX family.</text>
</comment>
<dbReference type="PANTHER" id="PTHR33452:SF1">
    <property type="entry name" value="INNER MEMBRANE PROTEIN YPHA-RELATED"/>
    <property type="match status" value="1"/>
</dbReference>
<dbReference type="InterPro" id="IPR032808">
    <property type="entry name" value="DoxX"/>
</dbReference>
<dbReference type="OrthoDB" id="9810206at2"/>
<feature type="transmembrane region" description="Helical" evidence="7">
    <location>
        <begin position="50"/>
        <end position="71"/>
    </location>
</feature>
<keyword evidence="5 7" id="KW-1133">Transmembrane helix</keyword>
<evidence type="ECO:0000256" key="4">
    <source>
        <dbReference type="ARBA" id="ARBA00022692"/>
    </source>
</evidence>
<protein>
    <recommendedName>
        <fullName evidence="10">DoxX family protein</fullName>
    </recommendedName>
</protein>
<accession>A0A0D6PJK0</accession>
<evidence type="ECO:0000313" key="8">
    <source>
        <dbReference type="EMBL" id="GAN80969.1"/>
    </source>
</evidence>